<gene>
    <name evidence="2" type="ORF">LTRI10_LOCUS43184</name>
</gene>
<feature type="region of interest" description="Disordered" evidence="1">
    <location>
        <begin position="1"/>
        <end position="23"/>
    </location>
</feature>
<evidence type="ECO:0000256" key="1">
    <source>
        <dbReference type="SAM" id="MobiDB-lite"/>
    </source>
</evidence>
<keyword evidence="3" id="KW-1185">Reference proteome</keyword>
<dbReference type="Proteomes" id="UP001497516">
    <property type="component" value="Chromosome 7"/>
</dbReference>
<accession>A0AAV2G091</accession>
<organism evidence="2 3">
    <name type="scientific">Linum trigynum</name>
    <dbReference type="NCBI Taxonomy" id="586398"/>
    <lineage>
        <taxon>Eukaryota</taxon>
        <taxon>Viridiplantae</taxon>
        <taxon>Streptophyta</taxon>
        <taxon>Embryophyta</taxon>
        <taxon>Tracheophyta</taxon>
        <taxon>Spermatophyta</taxon>
        <taxon>Magnoliopsida</taxon>
        <taxon>eudicotyledons</taxon>
        <taxon>Gunneridae</taxon>
        <taxon>Pentapetalae</taxon>
        <taxon>rosids</taxon>
        <taxon>fabids</taxon>
        <taxon>Malpighiales</taxon>
        <taxon>Linaceae</taxon>
        <taxon>Linum</taxon>
    </lineage>
</organism>
<reference evidence="2 3" key="1">
    <citation type="submission" date="2024-04" db="EMBL/GenBank/DDBJ databases">
        <authorList>
            <person name="Fracassetti M."/>
        </authorList>
    </citation>
    <scope>NUCLEOTIDE SEQUENCE [LARGE SCALE GENOMIC DNA]</scope>
</reference>
<evidence type="ECO:0000313" key="3">
    <source>
        <dbReference type="Proteomes" id="UP001497516"/>
    </source>
</evidence>
<evidence type="ECO:0000313" key="2">
    <source>
        <dbReference type="EMBL" id="CAL1403238.1"/>
    </source>
</evidence>
<feature type="compositionally biased region" description="Polar residues" evidence="1">
    <location>
        <begin position="1"/>
        <end position="19"/>
    </location>
</feature>
<name>A0AAV2G091_9ROSI</name>
<protein>
    <submittedName>
        <fullName evidence="2">Uncharacterized protein</fullName>
    </submittedName>
</protein>
<dbReference type="EMBL" id="OZ034820">
    <property type="protein sequence ID" value="CAL1403238.1"/>
    <property type="molecule type" value="Genomic_DNA"/>
</dbReference>
<sequence>MAHNLPSTIDMSPVASDQVTPVGLVPSITSDGTLSNAEIPPTVSINQEQEAVVIAPVPSPRRSTRDRQNSIKLANFDTSLPQSLVVTESTTPVTSSEVYPVAN</sequence>
<dbReference type="AlphaFoldDB" id="A0AAV2G091"/>
<proteinExistence type="predicted"/>